<dbReference type="InterPro" id="IPR004117">
    <property type="entry name" value="7tm6_olfct_rcpt"/>
</dbReference>
<feature type="transmembrane region" description="Helical" evidence="10">
    <location>
        <begin position="195"/>
        <end position="216"/>
    </location>
</feature>
<evidence type="ECO:0000256" key="7">
    <source>
        <dbReference type="ARBA" id="ARBA00023136"/>
    </source>
</evidence>
<evidence type="ECO:0000313" key="12">
    <source>
        <dbReference type="Proteomes" id="UP000291343"/>
    </source>
</evidence>
<name>A0A482XGW4_LAOST</name>
<dbReference type="AlphaFoldDB" id="A0A482XGW4"/>
<dbReference type="GO" id="GO:0004984">
    <property type="term" value="F:olfactory receptor activity"/>
    <property type="evidence" value="ECO:0007669"/>
    <property type="project" value="InterPro"/>
</dbReference>
<sequence length="404" mass="46846">MIGENFNRIFNTFYHLSLISGNCVPGLSKSSRSFGTLLLIYCVVIILICASQIVACVVVLSDYTHNTNFIHTASILNLYLGLMFWNIYLLYKREHFYKIIDRIDYLIDNFNADKETGVNEFEMKVKIDFETLNKITTVGCLSMSLLPVINNTQKLIRGWKWFGMDGVRVFNYQVPYFAQLSPIYELTIFLQASSLFWVCSEQCCIIYLFSIFFFLITHFFEHLHQVIGSVLEEEGDQLCSMGLKHWIKLHQEVLSVTEDIIDLYSPMLCVYFLYIYSTVAFTIYSALQNTHSHTVVEVMVLVYFTLMTLTNFYILCHYGNKIKEQSENTIRAVFAAPWYDCTHFQKTLLKMVILRSQKAIVVTSFNSSVFDLTNSTFIVIMKSIVSFYLGLVKMRQQAEISSEM</sequence>
<protein>
    <recommendedName>
        <fullName evidence="10">Odorant receptor</fullName>
    </recommendedName>
</protein>
<keyword evidence="6 10" id="KW-1133">Transmembrane helix</keyword>
<dbReference type="GO" id="GO:0005886">
    <property type="term" value="C:plasma membrane"/>
    <property type="evidence" value="ECO:0007669"/>
    <property type="project" value="UniProtKB-SubCell"/>
</dbReference>
<comment type="subcellular location">
    <subcellularLocation>
        <location evidence="1 10">Cell membrane</location>
        <topology evidence="1 10">Multi-pass membrane protein</topology>
    </subcellularLocation>
</comment>
<organism evidence="11 12">
    <name type="scientific">Laodelphax striatellus</name>
    <name type="common">Small brown planthopper</name>
    <name type="synonym">Delphax striatella</name>
    <dbReference type="NCBI Taxonomy" id="195883"/>
    <lineage>
        <taxon>Eukaryota</taxon>
        <taxon>Metazoa</taxon>
        <taxon>Ecdysozoa</taxon>
        <taxon>Arthropoda</taxon>
        <taxon>Hexapoda</taxon>
        <taxon>Insecta</taxon>
        <taxon>Pterygota</taxon>
        <taxon>Neoptera</taxon>
        <taxon>Paraneoptera</taxon>
        <taxon>Hemiptera</taxon>
        <taxon>Auchenorrhyncha</taxon>
        <taxon>Fulgoroidea</taxon>
        <taxon>Delphacidae</taxon>
        <taxon>Criomorphinae</taxon>
        <taxon>Laodelphax</taxon>
    </lineage>
</organism>
<feature type="transmembrane region" description="Helical" evidence="10">
    <location>
        <begin position="294"/>
        <end position="314"/>
    </location>
</feature>
<evidence type="ECO:0000256" key="10">
    <source>
        <dbReference type="RuleBase" id="RU351113"/>
    </source>
</evidence>
<dbReference type="EMBL" id="QKKF02010263">
    <property type="protein sequence ID" value="RZF44884.1"/>
    <property type="molecule type" value="Genomic_DNA"/>
</dbReference>
<dbReference type="InParanoid" id="A0A482XGW4"/>
<evidence type="ECO:0000313" key="11">
    <source>
        <dbReference type="EMBL" id="RZF44884.1"/>
    </source>
</evidence>
<reference evidence="11 12" key="1">
    <citation type="journal article" date="2017" name="Gigascience">
        <title>Genome sequence of the small brown planthopper, Laodelphax striatellus.</title>
        <authorList>
            <person name="Zhu J."/>
            <person name="Jiang F."/>
            <person name="Wang X."/>
            <person name="Yang P."/>
            <person name="Bao Y."/>
            <person name="Zhao W."/>
            <person name="Wang W."/>
            <person name="Lu H."/>
            <person name="Wang Q."/>
            <person name="Cui N."/>
            <person name="Li J."/>
            <person name="Chen X."/>
            <person name="Luo L."/>
            <person name="Yu J."/>
            <person name="Kang L."/>
            <person name="Cui F."/>
        </authorList>
    </citation>
    <scope>NUCLEOTIDE SEQUENCE [LARGE SCALE GENOMIC DNA]</scope>
    <source>
        <strain evidence="11">Lst14</strain>
    </source>
</reference>
<keyword evidence="7 10" id="KW-0472">Membrane</keyword>
<evidence type="ECO:0000256" key="5">
    <source>
        <dbReference type="ARBA" id="ARBA00022725"/>
    </source>
</evidence>
<keyword evidence="5 10" id="KW-0552">Olfaction</keyword>
<evidence type="ECO:0000256" key="9">
    <source>
        <dbReference type="ARBA" id="ARBA00023224"/>
    </source>
</evidence>
<evidence type="ECO:0000256" key="2">
    <source>
        <dbReference type="ARBA" id="ARBA00022475"/>
    </source>
</evidence>
<dbReference type="Proteomes" id="UP000291343">
    <property type="component" value="Unassembled WGS sequence"/>
</dbReference>
<dbReference type="PANTHER" id="PTHR21137">
    <property type="entry name" value="ODORANT RECEPTOR"/>
    <property type="match status" value="1"/>
</dbReference>
<keyword evidence="12" id="KW-1185">Reference proteome</keyword>
<gene>
    <name evidence="11" type="ORF">LSTR_LSTR004509</name>
</gene>
<feature type="transmembrane region" description="Helical" evidence="10">
    <location>
        <begin position="38"/>
        <end position="63"/>
    </location>
</feature>
<keyword evidence="3 10" id="KW-0716">Sensory transduction</keyword>
<feature type="transmembrane region" description="Helical" evidence="10">
    <location>
        <begin position="69"/>
        <end position="91"/>
    </location>
</feature>
<dbReference type="STRING" id="195883.A0A482XGW4"/>
<evidence type="ECO:0000256" key="6">
    <source>
        <dbReference type="ARBA" id="ARBA00022989"/>
    </source>
</evidence>
<accession>A0A482XGW4</accession>
<evidence type="ECO:0000256" key="8">
    <source>
        <dbReference type="ARBA" id="ARBA00023170"/>
    </source>
</evidence>
<feature type="transmembrane region" description="Helical" evidence="10">
    <location>
        <begin position="372"/>
        <end position="391"/>
    </location>
</feature>
<comment type="similarity">
    <text evidence="10">Belongs to the insect chemoreceptor superfamily. Heteromeric odorant receptor channel (TC 1.A.69) family.</text>
</comment>
<keyword evidence="2" id="KW-1003">Cell membrane</keyword>
<evidence type="ECO:0000256" key="4">
    <source>
        <dbReference type="ARBA" id="ARBA00022692"/>
    </source>
</evidence>
<keyword evidence="8 10" id="KW-0675">Receptor</keyword>
<dbReference type="GO" id="GO:0007165">
    <property type="term" value="P:signal transduction"/>
    <property type="evidence" value="ECO:0007669"/>
    <property type="project" value="UniProtKB-KW"/>
</dbReference>
<comment type="caution">
    <text evidence="11">The sequence shown here is derived from an EMBL/GenBank/DDBJ whole genome shotgun (WGS) entry which is preliminary data.</text>
</comment>
<feature type="transmembrane region" description="Helical" evidence="10">
    <location>
        <begin position="263"/>
        <end position="287"/>
    </location>
</feature>
<proteinExistence type="inferred from homology"/>
<keyword evidence="9 10" id="KW-0807">Transducer</keyword>
<comment type="caution">
    <text evidence="10">Lacks conserved residue(s) required for the propagation of feature annotation.</text>
</comment>
<dbReference type="OrthoDB" id="6614161at2759"/>
<keyword evidence="4 10" id="KW-0812">Transmembrane</keyword>
<dbReference type="PANTHER" id="PTHR21137:SF35">
    <property type="entry name" value="ODORANT RECEPTOR 19A-RELATED"/>
    <property type="match status" value="1"/>
</dbReference>
<dbReference type="Pfam" id="PF02949">
    <property type="entry name" value="7tm_6"/>
    <property type="match status" value="1"/>
</dbReference>
<evidence type="ECO:0000256" key="1">
    <source>
        <dbReference type="ARBA" id="ARBA00004651"/>
    </source>
</evidence>
<dbReference type="SMR" id="A0A482XGW4"/>
<dbReference type="GO" id="GO:0005549">
    <property type="term" value="F:odorant binding"/>
    <property type="evidence" value="ECO:0007669"/>
    <property type="project" value="InterPro"/>
</dbReference>
<evidence type="ECO:0000256" key="3">
    <source>
        <dbReference type="ARBA" id="ARBA00022606"/>
    </source>
</evidence>